<dbReference type="EMBL" id="LVVT01000001">
    <property type="protein sequence ID" value="TQS84800.1"/>
    <property type="molecule type" value="Genomic_DNA"/>
</dbReference>
<proteinExistence type="predicted"/>
<evidence type="ECO:0000313" key="1">
    <source>
        <dbReference type="EMBL" id="TQS84800.1"/>
    </source>
</evidence>
<dbReference type="InterPro" id="IPR013785">
    <property type="entry name" value="Aldolase_TIM"/>
</dbReference>
<name>A0A8J8PD32_9ARCH</name>
<dbReference type="Gene3D" id="3.20.20.70">
    <property type="entry name" value="Aldolase class I"/>
    <property type="match status" value="1"/>
</dbReference>
<protein>
    <submittedName>
        <fullName evidence="1">Glutamate synthase</fullName>
    </submittedName>
</protein>
<comment type="caution">
    <text evidence="1">The sequence shown here is derived from an EMBL/GenBank/DDBJ whole genome shotgun (WGS) entry which is preliminary data.</text>
</comment>
<gene>
    <name evidence="1" type="ORF">A3207_01875</name>
</gene>
<reference evidence="1" key="1">
    <citation type="submission" date="2016-03" db="EMBL/GenBank/DDBJ databases">
        <authorList>
            <person name="Borrel G."/>
            <person name="Mccann A."/>
            <person name="O'Toole P.W."/>
        </authorList>
    </citation>
    <scope>NUCLEOTIDE SEQUENCE</scope>
    <source>
        <strain evidence="1">183</strain>
    </source>
</reference>
<dbReference type="OMA" id="GMSPWPM"/>
<evidence type="ECO:0000313" key="2">
    <source>
        <dbReference type="Proteomes" id="UP000752814"/>
    </source>
</evidence>
<organism evidence="1 2">
    <name type="scientific">Candidatus Methanomassiliicoccus intestinalis</name>
    <dbReference type="NCBI Taxonomy" id="1406512"/>
    <lineage>
        <taxon>Archaea</taxon>
        <taxon>Methanobacteriati</taxon>
        <taxon>Thermoplasmatota</taxon>
        <taxon>Thermoplasmata</taxon>
        <taxon>Methanomassiliicoccales</taxon>
        <taxon>Methanomassiliicoccaceae</taxon>
        <taxon>Methanomassiliicoccus</taxon>
    </lineage>
</organism>
<dbReference type="Proteomes" id="UP000752814">
    <property type="component" value="Unassembled WGS sequence"/>
</dbReference>
<accession>A0A8J8PD32</accession>
<sequence length="537" mass="58921">MISIENARSTTGTKCREKDISPISGMCPLCIEECNVVCEVGKSAFRGREVLYPSNEYFGHSTAASNKNYMIDWSHFQILAELLGAQGIEANPDVAFFENSDITTRVATHSKKPIDLKVPLVIAGLGSTDVAKRNWKGMAMGAAMSGIIETIGENVCGMDKESIYTNGKVSKSPDMMSRIADFRELWDGKHGDIAVQTNVEDQRGGVDEYAISSLEVNIIERKWGQGAKAIGGEVRLTTLERALELKKRGYIVMPDPEDPMVQEAFKAGAVKTFERHSRVGFPAHESFVEDVEKLREKGAKYVFLKTGAYRPEVVAFTMKAASEAKIDMLTFDGAGGGTGMSPVPMMNEMSTPTVHLEAQVLMCAEIMRKKGKFVPDICFAGGFTNETQMFKSMAMSNLGDGPIVKAIAMARSPLTAVMKSQYFARLAETGKLPAQFASGYGDDPNKFFMLSSQIQKRYPDKKVGVDIPWGAVGLHTYFTDRIGEGLKQLMAGSRKFKLECLARDDIASLSEVAARITGIETFDQMAKRVIPGMLECW</sequence>
<dbReference type="AlphaFoldDB" id="A0A8J8PD32"/>
<dbReference type="SUPFAM" id="SSF51395">
    <property type="entry name" value="FMN-linked oxidoreductases"/>
    <property type="match status" value="1"/>
</dbReference>